<dbReference type="EMBL" id="JBHLTC010000005">
    <property type="protein sequence ID" value="MFC0623430.1"/>
    <property type="molecule type" value="Genomic_DNA"/>
</dbReference>
<evidence type="ECO:0000313" key="5">
    <source>
        <dbReference type="Proteomes" id="UP001589890"/>
    </source>
</evidence>
<keyword evidence="5" id="KW-1185">Reference proteome</keyword>
<keyword evidence="2" id="KW-0378">Hydrolase</keyword>
<evidence type="ECO:0000256" key="1">
    <source>
        <dbReference type="ARBA" id="ARBA00007169"/>
    </source>
</evidence>
<comment type="similarity">
    <text evidence="1">Belongs to the thioesterase family.</text>
</comment>
<dbReference type="Gene3D" id="3.40.50.1820">
    <property type="entry name" value="alpha/beta hydrolase"/>
    <property type="match status" value="1"/>
</dbReference>
<dbReference type="PANTHER" id="PTHR11487:SF0">
    <property type="entry name" value="S-ACYL FATTY ACID SYNTHASE THIOESTERASE, MEDIUM CHAIN"/>
    <property type="match status" value="1"/>
</dbReference>
<gene>
    <name evidence="4" type="ORF">ACFFGN_05110</name>
</gene>
<dbReference type="Pfam" id="PF00975">
    <property type="entry name" value="Thioesterase"/>
    <property type="match status" value="1"/>
</dbReference>
<reference evidence="4 5" key="1">
    <citation type="submission" date="2024-09" db="EMBL/GenBank/DDBJ databases">
        <authorList>
            <person name="Sun Q."/>
            <person name="Mori K."/>
        </authorList>
    </citation>
    <scope>NUCLEOTIDE SEQUENCE [LARGE SCALE GENOMIC DNA]</scope>
    <source>
        <strain evidence="4 5">CGMCC 1.15906</strain>
    </source>
</reference>
<dbReference type="RefSeq" id="WP_380044129.1">
    <property type="nucleotide sequence ID" value="NZ_JBHLTC010000005.1"/>
</dbReference>
<dbReference type="Proteomes" id="UP001589890">
    <property type="component" value="Unassembled WGS sequence"/>
</dbReference>
<dbReference type="InterPro" id="IPR012223">
    <property type="entry name" value="TEII"/>
</dbReference>
<name>A0ABV6QFL4_9ACTN</name>
<comment type="caution">
    <text evidence="4">The sequence shown here is derived from an EMBL/GenBank/DDBJ whole genome shotgun (WGS) entry which is preliminary data.</text>
</comment>
<dbReference type="SMART" id="SM00824">
    <property type="entry name" value="PKS_TE"/>
    <property type="match status" value="1"/>
</dbReference>
<dbReference type="PANTHER" id="PTHR11487">
    <property type="entry name" value="THIOESTERASE"/>
    <property type="match status" value="1"/>
</dbReference>
<dbReference type="InterPro" id="IPR001031">
    <property type="entry name" value="Thioesterase"/>
</dbReference>
<organism evidence="4 5">
    <name type="scientific">Kribbella deserti</name>
    <dbReference type="NCBI Taxonomy" id="1926257"/>
    <lineage>
        <taxon>Bacteria</taxon>
        <taxon>Bacillati</taxon>
        <taxon>Actinomycetota</taxon>
        <taxon>Actinomycetes</taxon>
        <taxon>Propionibacteriales</taxon>
        <taxon>Kribbellaceae</taxon>
        <taxon>Kribbella</taxon>
    </lineage>
</organism>
<accession>A0ABV6QFL4</accession>
<protein>
    <submittedName>
        <fullName evidence="4">Thioesterase II family protein</fullName>
    </submittedName>
</protein>
<feature type="domain" description="Thioesterase TesA-like" evidence="3">
    <location>
        <begin position="4"/>
        <end position="225"/>
    </location>
</feature>
<evidence type="ECO:0000256" key="2">
    <source>
        <dbReference type="ARBA" id="ARBA00022801"/>
    </source>
</evidence>
<evidence type="ECO:0000313" key="4">
    <source>
        <dbReference type="EMBL" id="MFC0623430.1"/>
    </source>
</evidence>
<dbReference type="InterPro" id="IPR020802">
    <property type="entry name" value="TesA-like"/>
</dbReference>
<dbReference type="InterPro" id="IPR029058">
    <property type="entry name" value="AB_hydrolase_fold"/>
</dbReference>
<proteinExistence type="inferred from homology"/>
<evidence type="ECO:0000259" key="3">
    <source>
        <dbReference type="SMART" id="SM00824"/>
    </source>
</evidence>
<sequence>MRLVCLPHAGGSANFFADWSAALPADIEVSSVQYPGRADRISEPCLESMAVLAPAVARALRPLADRPIALFGHSMGAAVAYEVARQLAKWGIEPCHLFVSGRHAPGEVVEGDVHQRDDDGLVADLTRLGGTAPELFSSPELRAFFLPAIRSDYRLAETYRWSAGPEPACPMTVLLGDADPEVTPAQAERWSAHAAGELRIERFRGDHFYLVSERDAVLELVADSLRDAAAA</sequence>
<dbReference type="SUPFAM" id="SSF53474">
    <property type="entry name" value="alpha/beta-Hydrolases"/>
    <property type="match status" value="1"/>
</dbReference>